<comment type="caution">
    <text evidence="7">The sequence shown here is derived from an EMBL/GenBank/DDBJ whole genome shotgun (WGS) entry which is preliminary data.</text>
</comment>
<dbReference type="AlphaFoldDB" id="A0A9D9I3F8"/>
<evidence type="ECO:0000256" key="6">
    <source>
        <dbReference type="SAM" id="Phobius"/>
    </source>
</evidence>
<keyword evidence="3 6" id="KW-0812">Transmembrane</keyword>
<feature type="transmembrane region" description="Helical" evidence="6">
    <location>
        <begin position="112"/>
        <end position="133"/>
    </location>
</feature>
<evidence type="ECO:0000256" key="4">
    <source>
        <dbReference type="ARBA" id="ARBA00022989"/>
    </source>
</evidence>
<accession>A0A9D9I3F8</accession>
<keyword evidence="4 6" id="KW-1133">Transmembrane helix</keyword>
<feature type="transmembrane region" description="Helical" evidence="6">
    <location>
        <begin position="145"/>
        <end position="164"/>
    </location>
</feature>
<keyword evidence="5 6" id="KW-0472">Membrane</keyword>
<evidence type="ECO:0000256" key="3">
    <source>
        <dbReference type="ARBA" id="ARBA00022692"/>
    </source>
</evidence>
<dbReference type="PANTHER" id="PTHR30086:SF20">
    <property type="entry name" value="ARGININE EXPORTER PROTEIN ARGO-RELATED"/>
    <property type="match status" value="1"/>
</dbReference>
<evidence type="ECO:0000256" key="1">
    <source>
        <dbReference type="ARBA" id="ARBA00004651"/>
    </source>
</evidence>
<evidence type="ECO:0000256" key="5">
    <source>
        <dbReference type="ARBA" id="ARBA00023136"/>
    </source>
</evidence>
<evidence type="ECO:0000313" key="7">
    <source>
        <dbReference type="EMBL" id="MBO8465255.1"/>
    </source>
</evidence>
<dbReference type="EMBL" id="JADIME010000044">
    <property type="protein sequence ID" value="MBO8465255.1"/>
    <property type="molecule type" value="Genomic_DNA"/>
</dbReference>
<dbReference type="Pfam" id="PF01810">
    <property type="entry name" value="LysE"/>
    <property type="match status" value="1"/>
</dbReference>
<dbReference type="GO" id="GO:0015171">
    <property type="term" value="F:amino acid transmembrane transporter activity"/>
    <property type="evidence" value="ECO:0007669"/>
    <property type="project" value="TreeGrafter"/>
</dbReference>
<gene>
    <name evidence="7" type="ORF">IAB93_04570</name>
</gene>
<feature type="transmembrane region" description="Helical" evidence="6">
    <location>
        <begin position="6"/>
        <end position="27"/>
    </location>
</feature>
<feature type="transmembrane region" description="Helical" evidence="6">
    <location>
        <begin position="184"/>
        <end position="206"/>
    </location>
</feature>
<dbReference type="PANTHER" id="PTHR30086">
    <property type="entry name" value="ARGININE EXPORTER PROTEIN ARGO"/>
    <property type="match status" value="1"/>
</dbReference>
<name>A0A9D9I3F8_9BACT</name>
<proteinExistence type="predicted"/>
<dbReference type="InterPro" id="IPR001123">
    <property type="entry name" value="LeuE-type"/>
</dbReference>
<comment type="subcellular location">
    <subcellularLocation>
        <location evidence="1">Cell membrane</location>
        <topology evidence="1">Multi-pass membrane protein</topology>
    </subcellularLocation>
</comment>
<reference evidence="7" key="2">
    <citation type="journal article" date="2021" name="PeerJ">
        <title>Extensive microbial diversity within the chicken gut microbiome revealed by metagenomics and culture.</title>
        <authorList>
            <person name="Gilroy R."/>
            <person name="Ravi A."/>
            <person name="Getino M."/>
            <person name="Pursley I."/>
            <person name="Horton D.L."/>
            <person name="Alikhan N.F."/>
            <person name="Baker D."/>
            <person name="Gharbi K."/>
            <person name="Hall N."/>
            <person name="Watson M."/>
            <person name="Adriaenssens E.M."/>
            <person name="Foster-Nyarko E."/>
            <person name="Jarju S."/>
            <person name="Secka A."/>
            <person name="Antonio M."/>
            <person name="Oren A."/>
            <person name="Chaudhuri R.R."/>
            <person name="La Ragione R."/>
            <person name="Hildebrand F."/>
            <person name="Pallen M.J."/>
        </authorList>
    </citation>
    <scope>NUCLEOTIDE SEQUENCE</scope>
    <source>
        <strain evidence="7">10037</strain>
    </source>
</reference>
<organism evidence="7 8">
    <name type="scientific">Candidatus Merdivivens pullistercoris</name>
    <dbReference type="NCBI Taxonomy" id="2840873"/>
    <lineage>
        <taxon>Bacteria</taxon>
        <taxon>Pseudomonadati</taxon>
        <taxon>Bacteroidota</taxon>
        <taxon>Bacteroidia</taxon>
        <taxon>Bacteroidales</taxon>
        <taxon>Muribaculaceae</taxon>
        <taxon>Muribaculaceae incertae sedis</taxon>
        <taxon>Candidatus Merdivivens</taxon>
    </lineage>
</organism>
<dbReference type="GO" id="GO:0005886">
    <property type="term" value="C:plasma membrane"/>
    <property type="evidence" value="ECO:0007669"/>
    <property type="project" value="UniProtKB-SubCell"/>
</dbReference>
<evidence type="ECO:0000256" key="2">
    <source>
        <dbReference type="ARBA" id="ARBA00022475"/>
    </source>
</evidence>
<feature type="transmembrane region" description="Helical" evidence="6">
    <location>
        <begin position="74"/>
        <end position="91"/>
    </location>
</feature>
<reference evidence="7" key="1">
    <citation type="submission" date="2020-10" db="EMBL/GenBank/DDBJ databases">
        <authorList>
            <person name="Gilroy R."/>
        </authorList>
    </citation>
    <scope>NUCLEOTIDE SEQUENCE</scope>
    <source>
        <strain evidence="7">10037</strain>
    </source>
</reference>
<keyword evidence="2" id="KW-1003">Cell membrane</keyword>
<dbReference type="Proteomes" id="UP000823597">
    <property type="component" value="Unassembled WGS sequence"/>
</dbReference>
<sequence>MILNIVKAFCVGICASVPLGPIAIMVIQKSLGKGVKSGFMTGAGAGLADTVYAVIALFFLAIAQDLMEKYSAEILIAGGIVIAIIGVLLAVSNPFRKTDQIDKVDKVSSKDFFQGLLMALSNPGAILIMFGLLASFGIDLSGGKWWNVVMVIIALSIGSLVYWFTVSWSLSRFRSRFKMRTLVWINRVAGWIIAGIGIIMFGAGLYEMLFHESILP</sequence>
<feature type="transmembrane region" description="Helical" evidence="6">
    <location>
        <begin position="39"/>
        <end position="62"/>
    </location>
</feature>
<evidence type="ECO:0000313" key="8">
    <source>
        <dbReference type="Proteomes" id="UP000823597"/>
    </source>
</evidence>
<protein>
    <submittedName>
        <fullName evidence="7">LysE family transporter</fullName>
    </submittedName>
</protein>